<gene>
    <name evidence="2" type="ORF">D917_08303</name>
</gene>
<dbReference type="Proteomes" id="UP000243006">
    <property type="component" value="Unassembled WGS sequence"/>
</dbReference>
<dbReference type="AlphaFoldDB" id="A0A1Y3EL07"/>
<feature type="non-terminal residue" evidence="2">
    <location>
        <position position="1"/>
    </location>
</feature>
<feature type="region of interest" description="Disordered" evidence="1">
    <location>
        <begin position="1"/>
        <end position="73"/>
    </location>
</feature>
<evidence type="ECO:0000256" key="1">
    <source>
        <dbReference type="SAM" id="MobiDB-lite"/>
    </source>
</evidence>
<evidence type="ECO:0000313" key="2">
    <source>
        <dbReference type="EMBL" id="OUC45645.1"/>
    </source>
</evidence>
<name>A0A1Y3EL07_9BILA</name>
<sequence length="73" mass="7782">TPMKTPSLFTPAKKPSLFEKRKAEKESNANSEGISESLIKSPRSFLQVPGTSGVKFPKPSPLSVNKTPVASPA</sequence>
<comment type="caution">
    <text evidence="2">The sequence shown here is derived from an EMBL/GenBank/DDBJ whole genome shotgun (WGS) entry which is preliminary data.</text>
</comment>
<reference evidence="2 3" key="1">
    <citation type="submission" date="2015-04" db="EMBL/GenBank/DDBJ databases">
        <title>Draft genome of the roundworm Trichinella nativa.</title>
        <authorList>
            <person name="Mitreva M."/>
        </authorList>
    </citation>
    <scope>NUCLEOTIDE SEQUENCE [LARGE SCALE GENOMIC DNA]</scope>
    <source>
        <strain evidence="2 3">ISS45</strain>
    </source>
</reference>
<organism evidence="2 3">
    <name type="scientific">Trichinella nativa</name>
    <dbReference type="NCBI Taxonomy" id="6335"/>
    <lineage>
        <taxon>Eukaryota</taxon>
        <taxon>Metazoa</taxon>
        <taxon>Ecdysozoa</taxon>
        <taxon>Nematoda</taxon>
        <taxon>Enoplea</taxon>
        <taxon>Dorylaimia</taxon>
        <taxon>Trichinellida</taxon>
        <taxon>Trichinellidae</taxon>
        <taxon>Trichinella</taxon>
    </lineage>
</organism>
<dbReference type="EMBL" id="LVZM01008804">
    <property type="protein sequence ID" value="OUC45645.1"/>
    <property type="molecule type" value="Genomic_DNA"/>
</dbReference>
<feature type="non-terminal residue" evidence="2">
    <location>
        <position position="73"/>
    </location>
</feature>
<feature type="compositionally biased region" description="Basic and acidic residues" evidence="1">
    <location>
        <begin position="16"/>
        <end position="27"/>
    </location>
</feature>
<evidence type="ECO:0000313" key="3">
    <source>
        <dbReference type="Proteomes" id="UP000243006"/>
    </source>
</evidence>
<feature type="compositionally biased region" description="Polar residues" evidence="1">
    <location>
        <begin position="62"/>
        <end position="73"/>
    </location>
</feature>
<accession>A0A1Y3EL07</accession>
<proteinExistence type="predicted"/>
<protein>
    <submittedName>
        <fullName evidence="2">Uncharacterized protein</fullName>
    </submittedName>
</protein>